<dbReference type="GO" id="GO:0008146">
    <property type="term" value="F:sulfotransferase activity"/>
    <property type="evidence" value="ECO:0007669"/>
    <property type="project" value="InterPro"/>
</dbReference>
<evidence type="ECO:0000313" key="2">
    <source>
        <dbReference type="Proteomes" id="UP001216801"/>
    </source>
</evidence>
<name>A0AAJ1K6M9_9BACI</name>
<reference evidence="1" key="1">
    <citation type="submission" date="2023-03" db="EMBL/GenBank/DDBJ databases">
        <title>Genetic diversity of Bacillus cereus sensu lato isolates from Slovenia.</title>
        <authorList>
            <person name="Abdelli M."/>
        </authorList>
    </citation>
    <scope>NUCLEOTIDE SEQUENCE</scope>
    <source>
        <strain evidence="1">SIBC39</strain>
    </source>
</reference>
<proteinExistence type="predicted"/>
<gene>
    <name evidence="1" type="ORF">P6U19_24345</name>
</gene>
<dbReference type="RefSeq" id="WP_277617087.1">
    <property type="nucleotide sequence ID" value="NZ_JARPRP010000029.1"/>
</dbReference>
<dbReference type="Pfam" id="PF03567">
    <property type="entry name" value="Sulfotransfer_2"/>
    <property type="match status" value="1"/>
</dbReference>
<dbReference type="AlphaFoldDB" id="A0AAJ1K6M9"/>
<dbReference type="SUPFAM" id="SSF52540">
    <property type="entry name" value="P-loop containing nucleoside triphosphate hydrolases"/>
    <property type="match status" value="1"/>
</dbReference>
<protein>
    <submittedName>
        <fullName evidence="1">Sulfotransferase family 2 domain-containing protein</fullName>
    </submittedName>
</protein>
<dbReference type="InterPro" id="IPR005331">
    <property type="entry name" value="Sulfotransferase"/>
</dbReference>
<dbReference type="Gene3D" id="3.40.50.300">
    <property type="entry name" value="P-loop containing nucleotide triphosphate hydrolases"/>
    <property type="match status" value="1"/>
</dbReference>
<dbReference type="InterPro" id="IPR027417">
    <property type="entry name" value="P-loop_NTPase"/>
</dbReference>
<dbReference type="GO" id="GO:0016020">
    <property type="term" value="C:membrane"/>
    <property type="evidence" value="ECO:0007669"/>
    <property type="project" value="InterPro"/>
</dbReference>
<sequence>MSTTELIIFIHIAKTGGTTLRDILDKQYGQDSLFMYAHETIESLNTPIKILNMLKEHIHTARALSGHYSFGMKYEEINDPLLPLIKTSRKIIYISLLRKPVERIFSLYHHHKRNNWLHDDVTFETFIRNKLYTLNHQTICLAGTPNPDFHLAQKNIIQHFAVVGVTDMYIQSLFLMQKHFNWKPLKYNKLNQFIKTSEINDIPKQIVEQINHDNYLDVKLHKFAKRILKKKIKSLSKPQQKELRYFSPF</sequence>
<dbReference type="PANTHER" id="PTHR32301:SF6">
    <property type="entry name" value="GOLVESIN-RELATED"/>
    <property type="match status" value="1"/>
</dbReference>
<accession>A0AAJ1K6M9</accession>
<dbReference type="PANTHER" id="PTHR32301">
    <property type="entry name" value="COUNTIN RECEPTOR CNR3-RELATED"/>
    <property type="match status" value="1"/>
</dbReference>
<evidence type="ECO:0000313" key="1">
    <source>
        <dbReference type="EMBL" id="MDG0955702.1"/>
    </source>
</evidence>
<comment type="caution">
    <text evidence="1">The sequence shown here is derived from an EMBL/GenBank/DDBJ whole genome shotgun (WGS) entry which is preliminary data.</text>
</comment>
<dbReference type="InterPro" id="IPR053259">
    <property type="entry name" value="Golvesin-related_Golgi"/>
</dbReference>
<dbReference type="Proteomes" id="UP001216801">
    <property type="component" value="Unassembled WGS sequence"/>
</dbReference>
<organism evidence="1 2">
    <name type="scientific">Bacillus paranthracis</name>
    <dbReference type="NCBI Taxonomy" id="2026186"/>
    <lineage>
        <taxon>Bacteria</taxon>
        <taxon>Bacillati</taxon>
        <taxon>Bacillota</taxon>
        <taxon>Bacilli</taxon>
        <taxon>Bacillales</taxon>
        <taxon>Bacillaceae</taxon>
        <taxon>Bacillus</taxon>
        <taxon>Bacillus cereus group</taxon>
    </lineage>
</organism>
<dbReference type="EMBL" id="JARPRR010000027">
    <property type="protein sequence ID" value="MDG0955702.1"/>
    <property type="molecule type" value="Genomic_DNA"/>
</dbReference>